<reference evidence="2" key="1">
    <citation type="submission" date="2022-11" db="UniProtKB">
        <authorList>
            <consortium name="WormBaseParasite"/>
        </authorList>
    </citation>
    <scope>IDENTIFICATION</scope>
</reference>
<name>A0AC34FMM1_9BILA</name>
<evidence type="ECO:0000313" key="2">
    <source>
        <dbReference type="WBParaSite" id="ES5_v2.g18328.t1"/>
    </source>
</evidence>
<dbReference type="Proteomes" id="UP000887579">
    <property type="component" value="Unplaced"/>
</dbReference>
<organism evidence="1 2">
    <name type="scientific">Panagrolaimus sp. ES5</name>
    <dbReference type="NCBI Taxonomy" id="591445"/>
    <lineage>
        <taxon>Eukaryota</taxon>
        <taxon>Metazoa</taxon>
        <taxon>Ecdysozoa</taxon>
        <taxon>Nematoda</taxon>
        <taxon>Chromadorea</taxon>
        <taxon>Rhabditida</taxon>
        <taxon>Tylenchina</taxon>
        <taxon>Panagrolaimomorpha</taxon>
        <taxon>Panagrolaimoidea</taxon>
        <taxon>Panagrolaimidae</taxon>
        <taxon>Panagrolaimus</taxon>
    </lineage>
</organism>
<proteinExistence type="predicted"/>
<accession>A0AC34FMM1</accession>
<evidence type="ECO:0000313" key="1">
    <source>
        <dbReference type="Proteomes" id="UP000887579"/>
    </source>
</evidence>
<protein>
    <submittedName>
        <fullName evidence="2">Uncharacterized protein</fullName>
    </submittedName>
</protein>
<sequence length="189" mass="21748">MKSLFVSVFSKVLVIYLTVIFLSLPYVHSIDDMNGCYSPSDIATLEDIVTDCSFKKTNYIDLMIVHGYKCGLLEMKKDVDKLYGINEDLEKQNEELRSSKLLLEKEIENMKNEKRNMEDISKDCVNIDILGLKAEIAALIFDAVSFFYGLVMTLYNRHLKKVLKKQEEDFSKFSYVPKKRQAIASADIC</sequence>
<dbReference type="WBParaSite" id="ES5_v2.g18328.t1">
    <property type="protein sequence ID" value="ES5_v2.g18328.t1"/>
    <property type="gene ID" value="ES5_v2.g18328"/>
</dbReference>